<gene>
    <name evidence="2" type="ORF">E2C01_032195</name>
</gene>
<dbReference type="EMBL" id="VSRR010004138">
    <property type="protein sequence ID" value="MPC38683.1"/>
    <property type="molecule type" value="Genomic_DNA"/>
</dbReference>
<dbReference type="Proteomes" id="UP000324222">
    <property type="component" value="Unassembled WGS sequence"/>
</dbReference>
<reference evidence="2 3" key="1">
    <citation type="submission" date="2019-05" db="EMBL/GenBank/DDBJ databases">
        <title>Another draft genome of Portunus trituberculatus and its Hox gene families provides insights of decapod evolution.</title>
        <authorList>
            <person name="Jeong J.-H."/>
            <person name="Song I."/>
            <person name="Kim S."/>
            <person name="Choi T."/>
            <person name="Kim D."/>
            <person name="Ryu S."/>
            <person name="Kim W."/>
        </authorList>
    </citation>
    <scope>NUCLEOTIDE SEQUENCE [LARGE SCALE GENOMIC DNA]</scope>
    <source>
        <tissue evidence="2">Muscle</tissue>
    </source>
</reference>
<comment type="caution">
    <text evidence="2">The sequence shown here is derived from an EMBL/GenBank/DDBJ whole genome shotgun (WGS) entry which is preliminary data.</text>
</comment>
<evidence type="ECO:0000256" key="1">
    <source>
        <dbReference type="SAM" id="MobiDB-lite"/>
    </source>
</evidence>
<proteinExistence type="predicted"/>
<name>A0A5B7F0Q3_PORTR</name>
<feature type="region of interest" description="Disordered" evidence="1">
    <location>
        <begin position="1"/>
        <end position="23"/>
    </location>
</feature>
<protein>
    <submittedName>
        <fullName evidence="2">Uncharacterized protein</fullName>
    </submittedName>
</protein>
<sequence length="155" mass="16940">MERVAVAGRTHHLQTHRSRPLPVTHLPPAHRLLTSPSATRLPGAALSPLRVTSVGGRHGNFAVPCRAVPCRAVQCSACSQTSEHTRKVDVFRLFSSIVGRFGRERRVWCLRSCHVKVKTREVSRSAGEARNRGRVRGGGSKACSLLITPPIEPDV</sequence>
<dbReference type="AlphaFoldDB" id="A0A5B7F0Q3"/>
<evidence type="ECO:0000313" key="3">
    <source>
        <dbReference type="Proteomes" id="UP000324222"/>
    </source>
</evidence>
<feature type="compositionally biased region" description="Basic residues" evidence="1">
    <location>
        <begin position="9"/>
        <end position="19"/>
    </location>
</feature>
<organism evidence="2 3">
    <name type="scientific">Portunus trituberculatus</name>
    <name type="common">Swimming crab</name>
    <name type="synonym">Neptunus trituberculatus</name>
    <dbReference type="NCBI Taxonomy" id="210409"/>
    <lineage>
        <taxon>Eukaryota</taxon>
        <taxon>Metazoa</taxon>
        <taxon>Ecdysozoa</taxon>
        <taxon>Arthropoda</taxon>
        <taxon>Crustacea</taxon>
        <taxon>Multicrustacea</taxon>
        <taxon>Malacostraca</taxon>
        <taxon>Eumalacostraca</taxon>
        <taxon>Eucarida</taxon>
        <taxon>Decapoda</taxon>
        <taxon>Pleocyemata</taxon>
        <taxon>Brachyura</taxon>
        <taxon>Eubrachyura</taxon>
        <taxon>Portunoidea</taxon>
        <taxon>Portunidae</taxon>
        <taxon>Portuninae</taxon>
        <taxon>Portunus</taxon>
    </lineage>
</organism>
<accession>A0A5B7F0Q3</accession>
<keyword evidence="3" id="KW-1185">Reference proteome</keyword>
<evidence type="ECO:0000313" key="2">
    <source>
        <dbReference type="EMBL" id="MPC38683.1"/>
    </source>
</evidence>